<feature type="region of interest" description="Disordered" evidence="1">
    <location>
        <begin position="139"/>
        <end position="166"/>
    </location>
</feature>
<organism evidence="3 4">
    <name type="scientific">Chaetoceros tenuissimus</name>
    <dbReference type="NCBI Taxonomy" id="426638"/>
    <lineage>
        <taxon>Eukaryota</taxon>
        <taxon>Sar</taxon>
        <taxon>Stramenopiles</taxon>
        <taxon>Ochrophyta</taxon>
        <taxon>Bacillariophyta</taxon>
        <taxon>Coscinodiscophyceae</taxon>
        <taxon>Chaetocerotophycidae</taxon>
        <taxon>Chaetocerotales</taxon>
        <taxon>Chaetocerotaceae</taxon>
        <taxon>Chaetoceros</taxon>
    </lineage>
</organism>
<feature type="signal peptide" evidence="2">
    <location>
        <begin position="1"/>
        <end position="19"/>
    </location>
</feature>
<protein>
    <recommendedName>
        <fullName evidence="5">ShKT domain-containing protein</fullName>
    </recommendedName>
</protein>
<dbReference type="AlphaFoldDB" id="A0AAD3H0K8"/>
<evidence type="ECO:0000313" key="3">
    <source>
        <dbReference type="EMBL" id="GFH45856.1"/>
    </source>
</evidence>
<sequence length="166" mass="18567">MKFSLVLSLALASTPVALAKCKDSAAKFKVKKQIVDCKWVGENKEERCAFVTAPAYGSYAVKTHCQKTCEVPGEVCEPVDSDMHFEVELMKLNPETEKDEKIKKFKRCETWMAKGNCETKCKKKVVKDTCSASCEACKPADKEKEVKEEKVPAAKEAPEKEAPVRR</sequence>
<name>A0AAD3H0K8_9STRA</name>
<feature type="chain" id="PRO_5042234866" description="ShKT domain-containing protein" evidence="2">
    <location>
        <begin position="20"/>
        <end position="166"/>
    </location>
</feature>
<comment type="caution">
    <text evidence="3">The sequence shown here is derived from an EMBL/GenBank/DDBJ whole genome shotgun (WGS) entry which is preliminary data.</text>
</comment>
<keyword evidence="2" id="KW-0732">Signal</keyword>
<evidence type="ECO:0000313" key="4">
    <source>
        <dbReference type="Proteomes" id="UP001054902"/>
    </source>
</evidence>
<reference evidence="3 4" key="1">
    <citation type="journal article" date="2021" name="Sci. Rep.">
        <title>The genome of the diatom Chaetoceros tenuissimus carries an ancient integrated fragment of an extant virus.</title>
        <authorList>
            <person name="Hongo Y."/>
            <person name="Kimura K."/>
            <person name="Takaki Y."/>
            <person name="Yoshida Y."/>
            <person name="Baba S."/>
            <person name="Kobayashi G."/>
            <person name="Nagasaki K."/>
            <person name="Hano T."/>
            <person name="Tomaru Y."/>
        </authorList>
    </citation>
    <scope>NUCLEOTIDE SEQUENCE [LARGE SCALE GENOMIC DNA]</scope>
    <source>
        <strain evidence="3 4">NIES-3715</strain>
    </source>
</reference>
<accession>A0AAD3H0K8</accession>
<evidence type="ECO:0000256" key="1">
    <source>
        <dbReference type="SAM" id="MobiDB-lite"/>
    </source>
</evidence>
<dbReference type="EMBL" id="BLLK01000022">
    <property type="protein sequence ID" value="GFH45856.1"/>
    <property type="molecule type" value="Genomic_DNA"/>
</dbReference>
<gene>
    <name evidence="3" type="ORF">CTEN210_02330</name>
</gene>
<proteinExistence type="predicted"/>
<keyword evidence="4" id="KW-1185">Reference proteome</keyword>
<dbReference type="Proteomes" id="UP001054902">
    <property type="component" value="Unassembled WGS sequence"/>
</dbReference>
<evidence type="ECO:0008006" key="5">
    <source>
        <dbReference type="Google" id="ProtNLM"/>
    </source>
</evidence>
<evidence type="ECO:0000256" key="2">
    <source>
        <dbReference type="SAM" id="SignalP"/>
    </source>
</evidence>